<keyword evidence="5" id="KW-1185">Reference proteome</keyword>
<proteinExistence type="predicted"/>
<dbReference type="SUPFAM" id="SSF50494">
    <property type="entry name" value="Trypsin-like serine proteases"/>
    <property type="match status" value="1"/>
</dbReference>
<dbReference type="InterPro" id="IPR009003">
    <property type="entry name" value="Peptidase_S1_PA"/>
</dbReference>
<reference evidence="4" key="1">
    <citation type="thesis" date="2020" institute="ProQuest LLC" country="789 East Eisenhower Parkway, Ann Arbor, MI, USA">
        <title>Comparative Genomics and Chromosome Evolution.</title>
        <authorList>
            <person name="Mudd A.B."/>
        </authorList>
    </citation>
    <scope>NUCLEOTIDE SEQUENCE</scope>
    <source>
        <strain evidence="4">237g6f4</strain>
        <tissue evidence="4">Blood</tissue>
    </source>
</reference>
<dbReference type="InterPro" id="IPR001314">
    <property type="entry name" value="Peptidase_S1A"/>
</dbReference>
<evidence type="ECO:0000259" key="3">
    <source>
        <dbReference type="PROSITE" id="PS50240"/>
    </source>
</evidence>
<dbReference type="FunFam" id="2.40.10.10:FF:000039">
    <property type="entry name" value="Brain-specific serine protease 4"/>
    <property type="match status" value="1"/>
</dbReference>
<feature type="domain" description="Peptidase S1" evidence="3">
    <location>
        <begin position="17"/>
        <end position="260"/>
    </location>
</feature>
<dbReference type="EMBL" id="WNYA01003925">
    <property type="protein sequence ID" value="KAG8543103.1"/>
    <property type="molecule type" value="Genomic_DNA"/>
</dbReference>
<accession>A0AAV6ZAX0</accession>
<evidence type="ECO:0000256" key="2">
    <source>
        <dbReference type="RuleBase" id="RU363034"/>
    </source>
</evidence>
<dbReference type="GO" id="GO:0006508">
    <property type="term" value="P:proteolysis"/>
    <property type="evidence" value="ECO:0007669"/>
    <property type="project" value="UniProtKB-KW"/>
</dbReference>
<dbReference type="AlphaFoldDB" id="A0AAV6ZAX0"/>
<feature type="non-terminal residue" evidence="4">
    <location>
        <position position="1"/>
    </location>
</feature>
<dbReference type="InterPro" id="IPR043504">
    <property type="entry name" value="Peptidase_S1_PA_chymotrypsin"/>
</dbReference>
<name>A0AAV6ZAX0_ENGPU</name>
<dbReference type="PANTHER" id="PTHR24253">
    <property type="entry name" value="TRANSMEMBRANE PROTEASE SERINE"/>
    <property type="match status" value="1"/>
</dbReference>
<evidence type="ECO:0000313" key="5">
    <source>
        <dbReference type="Proteomes" id="UP000824782"/>
    </source>
</evidence>
<comment type="caution">
    <text evidence="4">The sequence shown here is derived from an EMBL/GenBank/DDBJ whole genome shotgun (WGS) entry which is preliminary data.</text>
</comment>
<keyword evidence="1" id="KW-1015">Disulfide bond</keyword>
<dbReference type="SMART" id="SM00020">
    <property type="entry name" value="Tryp_SPc"/>
    <property type="match status" value="1"/>
</dbReference>
<dbReference type="Gene3D" id="2.40.10.10">
    <property type="entry name" value="Trypsin-like serine proteases"/>
    <property type="match status" value="1"/>
</dbReference>
<dbReference type="InterPro" id="IPR001254">
    <property type="entry name" value="Trypsin_dom"/>
</dbReference>
<dbReference type="InterPro" id="IPR033116">
    <property type="entry name" value="TRYPSIN_SER"/>
</dbReference>
<evidence type="ECO:0000256" key="1">
    <source>
        <dbReference type="ARBA" id="ARBA00023157"/>
    </source>
</evidence>
<gene>
    <name evidence="4" type="ORF">GDO81_025409</name>
</gene>
<dbReference type="Proteomes" id="UP000824782">
    <property type="component" value="Unassembled WGS sequence"/>
</dbReference>
<sequence>VSSLFSACGHPTFSQRIVGGKNAVLGKWPWQISIQYSDNVYLCGGSLISRSWVVTAAHCMSVIPRDGEFYVILGMVSLIGESTTKLIIPVKTIRVHPMYRGDGTSGDLALLELASPVTYNYNIQPICLPSPEQTFPDGMMCWVTGWGDTAEGVPLAFPYVLQEVELPLINASACDAMFKAVYNITNSTAIVQDDMICAGYREGQKDGCQGDSGGPLACQLGSSWFLVGVVSWGDGCARPGEPGVYTKVSSFSSWIREITDLDAT</sequence>
<keyword evidence="2" id="KW-0645">Protease</keyword>
<dbReference type="Pfam" id="PF00089">
    <property type="entry name" value="Trypsin"/>
    <property type="match status" value="1"/>
</dbReference>
<protein>
    <recommendedName>
        <fullName evidence="3">Peptidase S1 domain-containing protein</fullName>
    </recommendedName>
</protein>
<keyword evidence="2" id="KW-0378">Hydrolase</keyword>
<evidence type="ECO:0000313" key="4">
    <source>
        <dbReference type="EMBL" id="KAG8543103.1"/>
    </source>
</evidence>
<dbReference type="PRINTS" id="PR00722">
    <property type="entry name" value="CHYMOTRYPSIN"/>
</dbReference>
<organism evidence="4 5">
    <name type="scientific">Engystomops pustulosus</name>
    <name type="common">Tungara frog</name>
    <name type="synonym">Physalaemus pustulosus</name>
    <dbReference type="NCBI Taxonomy" id="76066"/>
    <lineage>
        <taxon>Eukaryota</taxon>
        <taxon>Metazoa</taxon>
        <taxon>Chordata</taxon>
        <taxon>Craniata</taxon>
        <taxon>Vertebrata</taxon>
        <taxon>Euteleostomi</taxon>
        <taxon>Amphibia</taxon>
        <taxon>Batrachia</taxon>
        <taxon>Anura</taxon>
        <taxon>Neobatrachia</taxon>
        <taxon>Hyloidea</taxon>
        <taxon>Leptodactylidae</taxon>
        <taxon>Leiuperinae</taxon>
        <taxon>Engystomops</taxon>
    </lineage>
</organism>
<dbReference type="InterPro" id="IPR018114">
    <property type="entry name" value="TRYPSIN_HIS"/>
</dbReference>
<dbReference type="GO" id="GO:0004252">
    <property type="term" value="F:serine-type endopeptidase activity"/>
    <property type="evidence" value="ECO:0007669"/>
    <property type="project" value="InterPro"/>
</dbReference>
<dbReference type="PANTHER" id="PTHR24253:SF153">
    <property type="entry name" value="SERINE PROTEASE HEPSIN"/>
    <property type="match status" value="1"/>
</dbReference>
<dbReference type="PROSITE" id="PS50240">
    <property type="entry name" value="TRYPSIN_DOM"/>
    <property type="match status" value="1"/>
</dbReference>
<keyword evidence="2" id="KW-0720">Serine protease</keyword>
<dbReference type="CDD" id="cd00190">
    <property type="entry name" value="Tryp_SPc"/>
    <property type="match status" value="1"/>
</dbReference>
<feature type="non-terminal residue" evidence="4">
    <location>
        <position position="264"/>
    </location>
</feature>
<dbReference type="PROSITE" id="PS00134">
    <property type="entry name" value="TRYPSIN_HIS"/>
    <property type="match status" value="1"/>
</dbReference>
<dbReference type="PROSITE" id="PS00135">
    <property type="entry name" value="TRYPSIN_SER"/>
    <property type="match status" value="1"/>
</dbReference>